<evidence type="ECO:0000313" key="7">
    <source>
        <dbReference type="EMBL" id="KAB1215434.1"/>
    </source>
</evidence>
<evidence type="ECO:0000256" key="4">
    <source>
        <dbReference type="ARBA" id="ARBA00022989"/>
    </source>
</evidence>
<dbReference type="Gene3D" id="1.20.1250.20">
    <property type="entry name" value="MFS general substrate transporter like domains"/>
    <property type="match status" value="1"/>
</dbReference>
<comment type="caution">
    <text evidence="7">The sequence shown here is derived from an EMBL/GenBank/DDBJ whole genome shotgun (WGS) entry which is preliminary data.</text>
</comment>
<organism evidence="7 8">
    <name type="scientific">Morella rubra</name>
    <name type="common">Chinese bayberry</name>
    <dbReference type="NCBI Taxonomy" id="262757"/>
    <lineage>
        <taxon>Eukaryota</taxon>
        <taxon>Viridiplantae</taxon>
        <taxon>Streptophyta</taxon>
        <taxon>Embryophyta</taxon>
        <taxon>Tracheophyta</taxon>
        <taxon>Spermatophyta</taxon>
        <taxon>Magnoliopsida</taxon>
        <taxon>eudicotyledons</taxon>
        <taxon>Gunneridae</taxon>
        <taxon>Pentapetalae</taxon>
        <taxon>rosids</taxon>
        <taxon>fabids</taxon>
        <taxon>Fagales</taxon>
        <taxon>Myricaceae</taxon>
        <taxon>Morella</taxon>
    </lineage>
</organism>
<feature type="transmembrane region" description="Helical" evidence="6">
    <location>
        <begin position="139"/>
        <end position="158"/>
    </location>
</feature>
<dbReference type="AlphaFoldDB" id="A0A6A1VR87"/>
<keyword evidence="3 6" id="KW-0812">Transmembrane</keyword>
<dbReference type="InterPro" id="IPR050820">
    <property type="entry name" value="MFS_Sugar_Transporter"/>
</dbReference>
<dbReference type="OrthoDB" id="6612291at2759"/>
<keyword evidence="2" id="KW-0813">Transport</keyword>
<dbReference type="GO" id="GO:0022857">
    <property type="term" value="F:transmembrane transporter activity"/>
    <property type="evidence" value="ECO:0007669"/>
    <property type="project" value="InterPro"/>
</dbReference>
<dbReference type="Proteomes" id="UP000516437">
    <property type="component" value="Chromosome 4"/>
</dbReference>
<evidence type="ECO:0000256" key="6">
    <source>
        <dbReference type="SAM" id="Phobius"/>
    </source>
</evidence>
<dbReference type="PANTHER" id="PTHR48023">
    <property type="entry name" value="D-XYLOSE-PROTON SYMPORTER-LIKE 2"/>
    <property type="match status" value="1"/>
</dbReference>
<reference evidence="7 8" key="1">
    <citation type="journal article" date="2019" name="Plant Biotechnol. J.">
        <title>The red bayberry genome and genetic basis of sex determination.</title>
        <authorList>
            <person name="Jia H.M."/>
            <person name="Jia H.J."/>
            <person name="Cai Q.L."/>
            <person name="Wang Y."/>
            <person name="Zhao H.B."/>
            <person name="Yang W.F."/>
            <person name="Wang G.Y."/>
            <person name="Li Y.H."/>
            <person name="Zhan D.L."/>
            <person name="Shen Y.T."/>
            <person name="Niu Q.F."/>
            <person name="Chang L."/>
            <person name="Qiu J."/>
            <person name="Zhao L."/>
            <person name="Xie H.B."/>
            <person name="Fu W.Y."/>
            <person name="Jin J."/>
            <person name="Li X.W."/>
            <person name="Jiao Y."/>
            <person name="Zhou C.C."/>
            <person name="Tu T."/>
            <person name="Chai C.Y."/>
            <person name="Gao J.L."/>
            <person name="Fan L.J."/>
            <person name="van de Weg E."/>
            <person name="Wang J.Y."/>
            <person name="Gao Z.S."/>
        </authorList>
    </citation>
    <scope>NUCLEOTIDE SEQUENCE [LARGE SCALE GENOMIC DNA]</scope>
    <source>
        <tissue evidence="7">Leaves</tissue>
    </source>
</reference>
<keyword evidence="8" id="KW-1185">Reference proteome</keyword>
<gene>
    <name evidence="7" type="ORF">CJ030_MR4G010555</name>
</gene>
<dbReference type="GO" id="GO:1904659">
    <property type="term" value="P:D-glucose transmembrane transport"/>
    <property type="evidence" value="ECO:0007669"/>
    <property type="project" value="TreeGrafter"/>
</dbReference>
<proteinExistence type="predicted"/>
<feature type="non-terminal residue" evidence="7">
    <location>
        <position position="165"/>
    </location>
</feature>
<dbReference type="GO" id="GO:0016020">
    <property type="term" value="C:membrane"/>
    <property type="evidence" value="ECO:0007669"/>
    <property type="project" value="UniProtKB-SubCell"/>
</dbReference>
<dbReference type="InterPro" id="IPR036259">
    <property type="entry name" value="MFS_trans_sf"/>
</dbReference>
<comment type="subcellular location">
    <subcellularLocation>
        <location evidence="1">Membrane</location>
    </subcellularLocation>
</comment>
<accession>A0A6A1VR87</accession>
<dbReference type="EMBL" id="RXIC02000022">
    <property type="protein sequence ID" value="KAB1215434.1"/>
    <property type="molecule type" value="Genomic_DNA"/>
</dbReference>
<feature type="transmembrane region" description="Helical" evidence="6">
    <location>
        <begin position="34"/>
        <end position="53"/>
    </location>
</feature>
<dbReference type="SUPFAM" id="SSF103473">
    <property type="entry name" value="MFS general substrate transporter"/>
    <property type="match status" value="1"/>
</dbReference>
<keyword evidence="4 6" id="KW-1133">Transmembrane helix</keyword>
<evidence type="ECO:0000313" key="8">
    <source>
        <dbReference type="Proteomes" id="UP000516437"/>
    </source>
</evidence>
<evidence type="ECO:0000256" key="5">
    <source>
        <dbReference type="ARBA" id="ARBA00023136"/>
    </source>
</evidence>
<name>A0A6A1VR87_9ROSI</name>
<evidence type="ECO:0000256" key="1">
    <source>
        <dbReference type="ARBA" id="ARBA00004370"/>
    </source>
</evidence>
<dbReference type="PANTHER" id="PTHR48023:SF6">
    <property type="entry name" value="D-XYLOSE-PROTON SYMPORTER-LIKE 3, CHLOROPLASTIC"/>
    <property type="match status" value="1"/>
</dbReference>
<evidence type="ECO:0000256" key="3">
    <source>
        <dbReference type="ARBA" id="ARBA00022692"/>
    </source>
</evidence>
<dbReference type="InterPro" id="IPR005828">
    <property type="entry name" value="MFS_sugar_transport-like"/>
</dbReference>
<keyword evidence="5 6" id="KW-0472">Membrane</keyword>
<feature type="transmembrane region" description="Helical" evidence="6">
    <location>
        <begin position="108"/>
        <end position="127"/>
    </location>
</feature>
<protein>
    <submittedName>
        <fullName evidence="7">D-xylose-proton symporter-like 3, chloroplastic</fullName>
    </submittedName>
</protein>
<evidence type="ECO:0000256" key="2">
    <source>
        <dbReference type="ARBA" id="ARBA00022448"/>
    </source>
</evidence>
<feature type="transmembrane region" description="Helical" evidence="6">
    <location>
        <begin position="7"/>
        <end position="28"/>
    </location>
</feature>
<dbReference type="Pfam" id="PF00083">
    <property type="entry name" value="Sugar_tr"/>
    <property type="match status" value="1"/>
</dbReference>
<sequence>AMHGAPLYIAETCPSLIALSLFLLSAYYNVLGGLHIVALAGLLLYVGSYQLLWEKRRKNDIVFSLNKSNANVDSLTYFYPLNYLSDIIWANQLAYGIRDIPLRTRGRGISLAVLTNFGSNVIVTFAFSPLKEFLGAENLFLLFAAIALLSLLFVFFVVPKTKGLK</sequence>